<dbReference type="EMBL" id="AM180355">
    <property type="protein sequence ID" value="CAJ69592.1"/>
    <property type="molecule type" value="Genomic_DNA"/>
</dbReference>
<organism evidence="4 5">
    <name type="scientific">Clostridioides difficile (strain 630)</name>
    <name type="common">Peptoclostridium difficile</name>
    <dbReference type="NCBI Taxonomy" id="272563"/>
    <lineage>
        <taxon>Bacteria</taxon>
        <taxon>Bacillati</taxon>
        <taxon>Bacillota</taxon>
        <taxon>Clostridia</taxon>
        <taxon>Peptostreptococcales</taxon>
        <taxon>Peptostreptococcaceae</taxon>
        <taxon>Clostridioides</taxon>
    </lineage>
</organism>
<evidence type="ECO:0000256" key="2">
    <source>
        <dbReference type="ARBA" id="ARBA00022801"/>
    </source>
</evidence>
<name>Q183E1_CLOD6</name>
<dbReference type="AlphaFoldDB" id="Q183E1"/>
<reference evidence="4 5" key="1">
    <citation type="journal article" date="2006" name="Nat. Genet.">
        <title>The multidrug-resistant human pathogen Clostridium difficile has a highly mobile, mosaic genome.</title>
        <authorList>
            <person name="Sebaihia M."/>
            <person name="Wren B.W."/>
            <person name="Mullany P."/>
            <person name="Fairweather N.F."/>
            <person name="Minton N."/>
            <person name="Stabler R."/>
            <person name="Thomson N.R."/>
            <person name="Roberts A.P."/>
            <person name="Cerdeno-Tarraga A.M."/>
            <person name="Wang H."/>
            <person name="Holden M.T.G."/>
            <person name="Wright A."/>
            <person name="Churcher C."/>
            <person name="Quail M.A."/>
            <person name="Baker S."/>
            <person name="Bason N."/>
            <person name="Brooks K."/>
            <person name="Chillingworth T."/>
            <person name="Cronin A."/>
            <person name="Davis P."/>
            <person name="Dowd L."/>
            <person name="Fraser A."/>
            <person name="Feltwell T."/>
            <person name="Hance Z."/>
            <person name="Holroyd S."/>
            <person name="Jagels K."/>
            <person name="Moule S."/>
            <person name="Mungall K."/>
            <person name="Price C."/>
            <person name="Rabbinowitsch R."/>
            <person name="Sharp S."/>
            <person name="Simmonds M."/>
            <person name="Steven K."/>
            <person name="Unwin L."/>
            <person name="Whithead S."/>
            <person name="Dupuy B."/>
            <person name="Dougan G."/>
            <person name="Barrell B.and.Parkhill.J."/>
        </authorList>
    </citation>
    <scope>NUCLEOTIDE SEQUENCE [LARGE SCALE GENOMIC DNA]</scope>
    <source>
        <strain evidence="4 5">630</strain>
    </source>
</reference>
<evidence type="ECO:0000313" key="5">
    <source>
        <dbReference type="Proteomes" id="UP000001978"/>
    </source>
</evidence>
<dbReference type="Pfam" id="PF08797">
    <property type="entry name" value="HIRAN"/>
    <property type="match status" value="1"/>
</dbReference>
<dbReference type="PhylomeDB" id="Q183E1"/>
<dbReference type="GO" id="GO:0008270">
    <property type="term" value="F:zinc ion binding"/>
    <property type="evidence" value="ECO:0007669"/>
    <property type="project" value="InterPro"/>
</dbReference>
<gene>
    <name evidence="4" type="ordered locus">CD630_27060</name>
</gene>
<dbReference type="STRING" id="272563.CD630_27060"/>
<feature type="domain" description="HIRAN" evidence="3">
    <location>
        <begin position="502"/>
        <end position="601"/>
    </location>
</feature>
<dbReference type="InterPro" id="IPR014905">
    <property type="entry name" value="HIRAN"/>
</dbReference>
<keyword evidence="1" id="KW-0479">Metal-binding</keyword>
<proteinExistence type="predicted"/>
<dbReference type="SMR" id="Q183E1"/>
<dbReference type="eggNOG" id="ENOG5033DD1">
    <property type="taxonomic scope" value="Bacteria"/>
</dbReference>
<keyword evidence="2" id="KW-0378">Hydrolase</keyword>
<sequence length="622" mass="73831">MVENVFKRLQEFNGYDGYKESFEMNYLCIYESIPLREQVELANNLVDEILNMYKSESNEIYLLEDSNSKSLICYFEIFMKKINTLVKEMIIDEKWLYKLTKELIYKSKKVEYVKLGLVLSEKYLNVENLREVVDTFSKSGEYVFYLSNTIKKLEFYNTYLFNLSKKATGSIKVFAIVNMENLDSKINSYLIEDGYKDTKYERLLMNYIISIVDLNEYLEKRDLDKEKINNLARLICNYLLSVEFKYIGNKLELVNRFLPTVVNYGTNFESLYSIFLIAINVLKDENIECNKIEFEKEINDILLSEKWKNIYFEALRDASGKTEDIIKMSEIYDVNLSFDDLLPYLNRDIRDFEVYWHISKKGTTSSRLKLLNFFEETFKIDDLIGKMKDIEKDKLTQEYYDDMLFFIVLKGSKSLYPEGKNISLKGIFGNINEVRKESINILKRYREKLSLEELKIVKEAYEKEKNVILKDELRRVLYESNNLKKEFVNIEKIKVDEHGKDIYLTSIAVAGSRFRNREYLEKELEKSKIYYLTREKDNLYDEKAIKIVGETGYVIGYVPRKENYILSNLLDGGKLLYCRVTEYNLYEDCIYANVYLSYKDVIETVENSLKMVLDKSRIKLIN</sequence>
<dbReference type="Proteomes" id="UP000001978">
    <property type="component" value="Chromosome"/>
</dbReference>
<protein>
    <recommendedName>
        <fullName evidence="3">HIRAN domain-containing protein</fullName>
    </recommendedName>
</protein>
<dbReference type="GO" id="GO:0016818">
    <property type="term" value="F:hydrolase activity, acting on acid anhydrides, in phosphorus-containing anhydrides"/>
    <property type="evidence" value="ECO:0007669"/>
    <property type="project" value="InterPro"/>
</dbReference>
<evidence type="ECO:0000256" key="1">
    <source>
        <dbReference type="ARBA" id="ARBA00022723"/>
    </source>
</evidence>
<evidence type="ECO:0000259" key="3">
    <source>
        <dbReference type="SMART" id="SM00910"/>
    </source>
</evidence>
<dbReference type="SMART" id="SM00910">
    <property type="entry name" value="HIRAN"/>
    <property type="match status" value="1"/>
</dbReference>
<dbReference type="OrthoDB" id="1650885at2"/>
<dbReference type="EnsemblBacteria" id="CAJ69592">
    <property type="protein sequence ID" value="CAJ69592"/>
    <property type="gene ID" value="CD630_27060"/>
</dbReference>
<dbReference type="KEGG" id="cdf:CD630_27060"/>
<evidence type="ECO:0000313" key="4">
    <source>
        <dbReference type="EMBL" id="CAJ69592.1"/>
    </source>
</evidence>
<dbReference type="Gene3D" id="3.30.70.2330">
    <property type="match status" value="1"/>
</dbReference>
<dbReference type="GO" id="GO:0003676">
    <property type="term" value="F:nucleic acid binding"/>
    <property type="evidence" value="ECO:0007669"/>
    <property type="project" value="InterPro"/>
</dbReference>
<accession>Q183E1</accession>
<dbReference type="BioCyc" id="PDIF272563:G12WB-2859-MONOMER"/>
<dbReference type="PATRIC" id="fig|272563.8.peg.2831"/>